<evidence type="ECO:0000313" key="10">
    <source>
        <dbReference type="EMBL" id="KAK7248706.1"/>
    </source>
</evidence>
<dbReference type="PANTHER" id="PTHR12270:SF52">
    <property type="entry name" value="GLYCOSYLTRANSFERASE-LIKE PROTEIN GNT13-RELATED"/>
    <property type="match status" value="1"/>
</dbReference>
<dbReference type="PROSITE" id="PS51352">
    <property type="entry name" value="THIOREDOXIN_2"/>
    <property type="match status" value="1"/>
</dbReference>
<gene>
    <name evidence="10" type="ORF">SO694_00040222</name>
</gene>
<accession>A0ABR1G5W5</accession>
<keyword evidence="2" id="KW-0812">Transmembrane</keyword>
<keyword evidence="4" id="KW-1133">Transmembrane helix</keyword>
<evidence type="ECO:0000256" key="5">
    <source>
        <dbReference type="ARBA" id="ARBA00023136"/>
    </source>
</evidence>
<keyword evidence="11" id="KW-1185">Reference proteome</keyword>
<dbReference type="InterPro" id="IPR013766">
    <property type="entry name" value="Thioredoxin_domain"/>
</dbReference>
<dbReference type="Gene3D" id="3.40.30.10">
    <property type="entry name" value="Glutaredoxin"/>
    <property type="match status" value="1"/>
</dbReference>
<evidence type="ECO:0000313" key="11">
    <source>
        <dbReference type="Proteomes" id="UP001363151"/>
    </source>
</evidence>
<dbReference type="PANTHER" id="PTHR12270">
    <property type="entry name" value="GLYCOSYLTRANSFERASE-RELATED"/>
    <property type="match status" value="1"/>
</dbReference>
<keyword evidence="3" id="KW-0735">Signal-anchor</keyword>
<dbReference type="CDD" id="cd02947">
    <property type="entry name" value="TRX_family"/>
    <property type="match status" value="1"/>
</dbReference>
<feature type="region of interest" description="Disordered" evidence="7">
    <location>
        <begin position="171"/>
        <end position="259"/>
    </location>
</feature>
<comment type="subcellular location">
    <subcellularLocation>
        <location evidence="1">Membrane</location>
        <topology evidence="1">Single-pass type II membrane protein</topology>
    </subcellularLocation>
</comment>
<dbReference type="EMBL" id="JBBJCI010000087">
    <property type="protein sequence ID" value="KAK7248706.1"/>
    <property type="molecule type" value="Genomic_DNA"/>
</dbReference>
<organism evidence="10 11">
    <name type="scientific">Aureococcus anophagefferens</name>
    <name type="common">Harmful bloom alga</name>
    <dbReference type="NCBI Taxonomy" id="44056"/>
    <lineage>
        <taxon>Eukaryota</taxon>
        <taxon>Sar</taxon>
        <taxon>Stramenopiles</taxon>
        <taxon>Ochrophyta</taxon>
        <taxon>Pelagophyceae</taxon>
        <taxon>Pelagomonadales</taxon>
        <taxon>Pelagomonadaceae</taxon>
        <taxon>Aureococcus</taxon>
    </lineage>
</organism>
<evidence type="ECO:0000256" key="2">
    <source>
        <dbReference type="ARBA" id="ARBA00022692"/>
    </source>
</evidence>
<evidence type="ECO:0000256" key="8">
    <source>
        <dbReference type="SAM" id="SignalP"/>
    </source>
</evidence>
<dbReference type="InterPro" id="IPR051292">
    <property type="entry name" value="Xyl/GlcA_transferase"/>
</dbReference>
<evidence type="ECO:0000256" key="4">
    <source>
        <dbReference type="ARBA" id="ARBA00022989"/>
    </source>
</evidence>
<evidence type="ECO:0000256" key="6">
    <source>
        <dbReference type="ARBA" id="ARBA00023180"/>
    </source>
</evidence>
<feature type="domain" description="Thioredoxin" evidence="9">
    <location>
        <begin position="475"/>
        <end position="593"/>
    </location>
</feature>
<evidence type="ECO:0000256" key="1">
    <source>
        <dbReference type="ARBA" id="ARBA00004606"/>
    </source>
</evidence>
<feature type="chain" id="PRO_5047168032" evidence="8">
    <location>
        <begin position="19"/>
        <end position="605"/>
    </location>
</feature>
<dbReference type="InterPro" id="IPR036249">
    <property type="entry name" value="Thioredoxin-like_sf"/>
</dbReference>
<protein>
    <submittedName>
        <fullName evidence="10">Protein O-linked glycosyltransferase</fullName>
    </submittedName>
</protein>
<comment type="caution">
    <text evidence="10">The sequence shown here is derived from an EMBL/GenBank/DDBJ whole genome shotgun (WGS) entry which is preliminary data.</text>
</comment>
<evidence type="ECO:0000259" key="9">
    <source>
        <dbReference type="PROSITE" id="PS51352"/>
    </source>
</evidence>
<keyword evidence="5" id="KW-0472">Membrane</keyword>
<feature type="signal peptide" evidence="8">
    <location>
        <begin position="1"/>
        <end position="18"/>
    </location>
</feature>
<feature type="compositionally biased region" description="Basic and acidic residues" evidence="7">
    <location>
        <begin position="202"/>
        <end position="213"/>
    </location>
</feature>
<dbReference type="Pfam" id="PF00085">
    <property type="entry name" value="Thioredoxin"/>
    <property type="match status" value="1"/>
</dbReference>
<keyword evidence="6" id="KW-0325">Glycoprotein</keyword>
<evidence type="ECO:0000256" key="7">
    <source>
        <dbReference type="SAM" id="MobiDB-lite"/>
    </source>
</evidence>
<sequence length="605" mass="65300">MHVIVRAMIVLSCIVTFAIHEGRPALVASAAPENLRALSEWPGGVPPGCEPDAPSTTANGNVTIVTQTTTDRLWNLGHACERWKGPLSLGMMVTPEDPGGVTQHAKRIMAACPEVHVSVLVREPDQKYPVNRLRNLAWARATTPWIFLLDADFWPGADARFLLEQTIARSSFGPRTAPSPRVRVGSRKARVATTARPARPRGAREAHPADEAGPRALPRQRHGGRAAAAAARTPRTPTSGRATRRRRGPPRRAAGEDDARRALEYVEEFDGHCEPFHHHGSTRFDAWLASGDAASDGPAEPAPALPCFLSNQYEPFVAVPRCLDGHPGEASHVPRFDERYMGYGKNKIEWIASLRGANQGGKRHMAALGLYVMDIPGVPAGDPAAVVEVDLATPLCGAVAHTIDKLETHSLAPAARAWLRGGEPKARGKGSPTPRAAVTSSAMMFVLELLTSLWSWLTENPMRVLVFAFVARNILKKKEPFPECGGRVVGVHDTKAFDGALASAKAKGELLVCDFFATWCPPCRAAVPIYGRLSETWDAAFVKVDVDECKELARREGIAAMPTFKIYRDGACVETIQGFSERGIVAKLESLGAKKAAAPAGDKTD</sequence>
<evidence type="ECO:0000256" key="3">
    <source>
        <dbReference type="ARBA" id="ARBA00022968"/>
    </source>
</evidence>
<reference evidence="10 11" key="1">
    <citation type="submission" date="2024-03" db="EMBL/GenBank/DDBJ databases">
        <title>Aureococcus anophagefferens CCMP1851 and Kratosvirus quantuckense: Draft genome of a second virus-susceptible host strain in the model system.</title>
        <authorList>
            <person name="Chase E."/>
            <person name="Truchon A.R."/>
            <person name="Schepens W."/>
            <person name="Wilhelm S.W."/>
        </authorList>
    </citation>
    <scope>NUCLEOTIDE SEQUENCE [LARGE SCALE GENOMIC DNA]</scope>
    <source>
        <strain evidence="10 11">CCMP1851</strain>
    </source>
</reference>
<dbReference type="SUPFAM" id="SSF52833">
    <property type="entry name" value="Thioredoxin-like"/>
    <property type="match status" value="1"/>
</dbReference>
<name>A0ABR1G5W5_AURAN</name>
<dbReference type="Proteomes" id="UP001363151">
    <property type="component" value="Unassembled WGS sequence"/>
</dbReference>
<feature type="compositionally biased region" description="Low complexity" evidence="7">
    <location>
        <begin position="225"/>
        <end position="241"/>
    </location>
</feature>
<proteinExistence type="predicted"/>
<keyword evidence="8" id="KW-0732">Signal</keyword>